<dbReference type="EMBL" id="FOAP01000011">
    <property type="protein sequence ID" value="SEM09323.1"/>
    <property type="molecule type" value="Genomic_DNA"/>
</dbReference>
<organism evidence="2 3">
    <name type="scientific">Stigmatella aurantiaca</name>
    <dbReference type="NCBI Taxonomy" id="41"/>
    <lineage>
        <taxon>Bacteria</taxon>
        <taxon>Pseudomonadati</taxon>
        <taxon>Myxococcota</taxon>
        <taxon>Myxococcia</taxon>
        <taxon>Myxococcales</taxon>
        <taxon>Cystobacterineae</taxon>
        <taxon>Archangiaceae</taxon>
        <taxon>Stigmatella</taxon>
    </lineage>
</organism>
<gene>
    <name evidence="2" type="ORF">SAMN05444354_111132</name>
</gene>
<dbReference type="Proteomes" id="UP000182719">
    <property type="component" value="Unassembled WGS sequence"/>
</dbReference>
<proteinExistence type="predicted"/>
<dbReference type="AlphaFoldDB" id="A0A1H7VJC6"/>
<reference evidence="3" key="1">
    <citation type="submission" date="2016-10" db="EMBL/GenBank/DDBJ databases">
        <authorList>
            <person name="Varghese N."/>
            <person name="Submissions S."/>
        </authorList>
    </citation>
    <scope>NUCLEOTIDE SEQUENCE [LARGE SCALE GENOMIC DNA]</scope>
    <source>
        <strain evidence="3">DSM 17044</strain>
    </source>
</reference>
<sequence>MLRKAIVATLALSAACAPDSQAPVKVQALVLNSNGAYAPREVELTTISDIVKMEGVVAKMIGGARIRSDSQDPQVQNAQTAEAYAKAIIKGDGRDVTASYITQDGVLWPADFHTWNLVTAYYNFERAYDYFNKVANIPAADLGEPATVYYFPEFTLVDSSPEALKDNALYFSPIQAFMVLPFDTLQKAPLALNAGVMSHEYAHRIFNQKVYGGNPLPYQIAVWGQSPSSPGANLVKALDEGLADYHGFGTTCDSPVGCDTRYFRTSFDDRLSESRDLAKADRCMDTVLLNDLNTLNVSAFDPYKLGSIIASALYQAGQSTGQHKALQRALVAAYSDETSGNPGLAQLSRIAQNDQLIFNRTSVSAVLVNHITDTPLKTAVCNELIDHLQIPAAELVGPGLPCPPEAQGGTTCAPINP</sequence>
<keyword evidence="1" id="KW-0732">Signal</keyword>
<evidence type="ECO:0000256" key="1">
    <source>
        <dbReference type="SAM" id="SignalP"/>
    </source>
</evidence>
<feature type="chain" id="PRO_5010253006" evidence="1">
    <location>
        <begin position="23"/>
        <end position="417"/>
    </location>
</feature>
<evidence type="ECO:0000313" key="2">
    <source>
        <dbReference type="EMBL" id="SEM09323.1"/>
    </source>
</evidence>
<keyword evidence="3" id="KW-1185">Reference proteome</keyword>
<protein>
    <submittedName>
        <fullName evidence="2">Uncharacterized protein</fullName>
    </submittedName>
</protein>
<evidence type="ECO:0000313" key="3">
    <source>
        <dbReference type="Proteomes" id="UP000182719"/>
    </source>
</evidence>
<accession>A0A1H7VJC6</accession>
<name>A0A1H7VJC6_STIAU</name>
<feature type="signal peptide" evidence="1">
    <location>
        <begin position="1"/>
        <end position="22"/>
    </location>
</feature>
<dbReference type="PROSITE" id="PS51257">
    <property type="entry name" value="PROKAR_LIPOPROTEIN"/>
    <property type="match status" value="1"/>
</dbReference>
<dbReference type="OrthoDB" id="5493276at2"/>
<dbReference type="RefSeq" id="WP_075008396.1">
    <property type="nucleotide sequence ID" value="NZ_FOAP01000011.1"/>
</dbReference>
<dbReference type="SUPFAM" id="SSF55486">
    <property type="entry name" value="Metalloproteases ('zincins'), catalytic domain"/>
    <property type="match status" value="1"/>
</dbReference>